<reference evidence="3" key="1">
    <citation type="submission" date="2019-06" db="EMBL/GenBank/DDBJ databases">
        <authorList>
            <person name="Zheng W."/>
        </authorList>
    </citation>
    <scope>NUCLEOTIDE SEQUENCE</scope>
    <source>
        <strain evidence="3">QDHG01</strain>
    </source>
</reference>
<evidence type="ECO:0000313" key="3">
    <source>
        <dbReference type="EMBL" id="TNV83684.1"/>
    </source>
</evidence>
<dbReference type="SMART" id="SM00220">
    <property type="entry name" value="S_TKc"/>
    <property type="match status" value="1"/>
</dbReference>
<evidence type="ECO:0000313" key="4">
    <source>
        <dbReference type="Proteomes" id="UP000785679"/>
    </source>
</evidence>
<gene>
    <name evidence="3" type="ORF">FGO68_gene5789</name>
</gene>
<dbReference type="PANTHER" id="PTHR23084:SF263">
    <property type="entry name" value="MORN REPEAT-CONTAINING PROTEIN 1"/>
    <property type="match status" value="1"/>
</dbReference>
<dbReference type="Proteomes" id="UP000785679">
    <property type="component" value="Unassembled WGS sequence"/>
</dbReference>
<proteinExistence type="predicted"/>
<dbReference type="PANTHER" id="PTHR23084">
    <property type="entry name" value="PHOSPHATIDYLINOSITOL-4-PHOSPHATE 5-KINASE RELATED"/>
    <property type="match status" value="1"/>
</dbReference>
<evidence type="ECO:0000256" key="1">
    <source>
        <dbReference type="ARBA" id="ARBA00022737"/>
    </source>
</evidence>
<dbReference type="AlphaFoldDB" id="A0A8J8NZX7"/>
<dbReference type="InterPro" id="IPR000719">
    <property type="entry name" value="Prot_kinase_dom"/>
</dbReference>
<dbReference type="GO" id="GO:0005524">
    <property type="term" value="F:ATP binding"/>
    <property type="evidence" value="ECO:0007669"/>
    <property type="project" value="InterPro"/>
</dbReference>
<dbReference type="Gene3D" id="1.10.510.10">
    <property type="entry name" value="Transferase(Phosphotransferase) domain 1"/>
    <property type="match status" value="1"/>
</dbReference>
<dbReference type="OrthoDB" id="285822at2759"/>
<dbReference type="InterPro" id="IPR011009">
    <property type="entry name" value="Kinase-like_dom_sf"/>
</dbReference>
<accession>A0A8J8NZX7</accession>
<sequence>MMSEIDPECVNGYRKLKMLGNEPLVESYLVEDMKTSQQYEMKIVSQETFIKYQSQLEFLKTANHPFIQSYITDFPDVSTDTSHCIILEYGCALRSSKPASEQQALAWFAQLCLAQIHSKQCVKAENVVIAGGVAKLCYFDAIISHNGAQEVVHQEDVSELGNVLYEMVSGGKLPYDFEEGKDQEKLPHVEVKQMPAHLSGDCKQLIEKLLEKDPLKRPSIYDVLKIPIIQASIKLITDEKVLGDEKAQRIKQQLLEIDIDYNSKLEEQKEASLSTENTQISSEQFPLALHLNYQQLSQTSVLLPHEYFTERGFHDFLQQIRERGHSKLVDAALFHGLSVSRLNACANINKEVKQLEFEGNTIFKAGGIFYGQCADGVRDGYGLLYCIYIDDGIPTLFECEWAKGSPTKGRRMLIDNEGKWMNYEGQFDEQFLRNGSGMWVDEYGESYIGQFKAGKHHGQGKYSNHEGDTYEGQFKDGQEHGYGILRYSDGATYEGDFFEGQQNGTAKYVWPSGNTYIGQFVDGLSHGQGKHIWASGQIYEGEWKDDKKHGVGKMTWPCGKVYEGQFKDDKINGYGKHTSTNGKIYEGEYFDEQRHGKGKLTLADGESFEGEFKDGLMDGQGIYTWPCGQIQEGMFKNNVANGQCKLVFPDGRTIEGEFKDDIVHGFATDRAADGRVYEGQHEEGERSGFGKYSWPDGREYEGEFKEGKQNGKGKMTFPDGEIWDGLWKDDAMHGKGKKTKYGAMYEGQFEEGQLIGEGKYQDSNGNYEIGLYENGKISGLHKTFTKEGTLLYHKTYLDDEEIKIVEFL</sequence>
<dbReference type="PROSITE" id="PS50011">
    <property type="entry name" value="PROTEIN_KINASE_DOM"/>
    <property type="match status" value="1"/>
</dbReference>
<dbReference type="Pfam" id="PF02493">
    <property type="entry name" value="MORN"/>
    <property type="match status" value="13"/>
</dbReference>
<dbReference type="Gene3D" id="2.20.110.10">
    <property type="entry name" value="Histone H3 K4-specific methyltransferase SET7/9 N-terminal domain"/>
    <property type="match status" value="6"/>
</dbReference>
<dbReference type="GO" id="GO:0004672">
    <property type="term" value="F:protein kinase activity"/>
    <property type="evidence" value="ECO:0007669"/>
    <property type="project" value="InterPro"/>
</dbReference>
<dbReference type="SMART" id="SM00698">
    <property type="entry name" value="MORN"/>
    <property type="match status" value="13"/>
</dbReference>
<keyword evidence="4" id="KW-1185">Reference proteome</keyword>
<organism evidence="3 4">
    <name type="scientific">Halteria grandinella</name>
    <dbReference type="NCBI Taxonomy" id="5974"/>
    <lineage>
        <taxon>Eukaryota</taxon>
        <taxon>Sar</taxon>
        <taxon>Alveolata</taxon>
        <taxon>Ciliophora</taxon>
        <taxon>Intramacronucleata</taxon>
        <taxon>Spirotrichea</taxon>
        <taxon>Stichotrichia</taxon>
        <taxon>Sporadotrichida</taxon>
        <taxon>Halteriidae</taxon>
        <taxon>Halteria</taxon>
    </lineage>
</organism>
<dbReference type="SUPFAM" id="SSF82185">
    <property type="entry name" value="Histone H3 K4-specific methyltransferase SET7/9 N-terminal domain"/>
    <property type="match status" value="4"/>
</dbReference>
<keyword evidence="1" id="KW-0677">Repeat</keyword>
<feature type="domain" description="Protein kinase" evidence="2">
    <location>
        <begin position="1"/>
        <end position="229"/>
    </location>
</feature>
<dbReference type="EMBL" id="RRYP01003564">
    <property type="protein sequence ID" value="TNV83684.1"/>
    <property type="molecule type" value="Genomic_DNA"/>
</dbReference>
<comment type="caution">
    <text evidence="3">The sequence shown here is derived from an EMBL/GenBank/DDBJ whole genome shotgun (WGS) entry which is preliminary data.</text>
</comment>
<dbReference type="SUPFAM" id="SSF56112">
    <property type="entry name" value="Protein kinase-like (PK-like)"/>
    <property type="match status" value="1"/>
</dbReference>
<dbReference type="InterPro" id="IPR003409">
    <property type="entry name" value="MORN"/>
</dbReference>
<name>A0A8J8NZX7_HALGN</name>
<evidence type="ECO:0000259" key="2">
    <source>
        <dbReference type="PROSITE" id="PS50011"/>
    </source>
</evidence>
<protein>
    <recommendedName>
        <fullName evidence="2">Protein kinase domain-containing protein</fullName>
    </recommendedName>
</protein>